<keyword evidence="13" id="KW-1185">Reference proteome</keyword>
<keyword evidence="7 9" id="KW-0143">Chaperone</keyword>
<dbReference type="GO" id="GO:0016887">
    <property type="term" value="F:ATP hydrolysis activity"/>
    <property type="evidence" value="ECO:0007669"/>
    <property type="project" value="InterPro"/>
</dbReference>
<feature type="compositionally biased region" description="Basic and acidic residues" evidence="10">
    <location>
        <begin position="3995"/>
        <end position="4004"/>
    </location>
</feature>
<dbReference type="InterPro" id="IPR036465">
    <property type="entry name" value="vWFA_dom_sf"/>
</dbReference>
<reference evidence="12" key="1">
    <citation type="journal article" date="2014" name="Nucleic Acids Res.">
        <title>The evolutionary dynamics of variant antigen genes in Babesia reveal a history of genomic innovation underlying host-parasite interaction.</title>
        <authorList>
            <person name="Jackson A.P."/>
            <person name="Otto T.D."/>
            <person name="Darby A."/>
            <person name="Ramaprasad A."/>
            <person name="Xia D."/>
            <person name="Echaide I.E."/>
            <person name="Farber M."/>
            <person name="Gahlot S."/>
            <person name="Gamble J."/>
            <person name="Gupta D."/>
            <person name="Gupta Y."/>
            <person name="Jackson L."/>
            <person name="Malandrin L."/>
            <person name="Malas T.B."/>
            <person name="Moussa E."/>
            <person name="Nair M."/>
            <person name="Reid A.J."/>
            <person name="Sanders M."/>
            <person name="Sharma J."/>
            <person name="Tracey A."/>
            <person name="Quail M.A."/>
            <person name="Weir W."/>
            <person name="Wastling J.M."/>
            <person name="Hall N."/>
            <person name="Willadsen P."/>
            <person name="Lingelbach K."/>
            <person name="Shiels B."/>
            <person name="Tait A."/>
            <person name="Berriman M."/>
            <person name="Allred D.R."/>
            <person name="Pain A."/>
        </authorList>
    </citation>
    <scope>NUCLEOTIDE SEQUENCE</scope>
    <source>
        <strain evidence="12">1802A</strain>
    </source>
</reference>
<gene>
    <name evidence="12" type="ORF">X943_003358</name>
</gene>
<dbReference type="PROSITE" id="PS00675">
    <property type="entry name" value="SIGMA54_INTERACT_1"/>
    <property type="match status" value="1"/>
</dbReference>
<dbReference type="PANTHER" id="PTHR48103">
    <property type="entry name" value="MIDASIN-RELATED"/>
    <property type="match status" value="1"/>
</dbReference>
<dbReference type="PIRSF" id="PIRSF010340">
    <property type="entry name" value="Midasin"/>
    <property type="match status" value="1"/>
</dbReference>
<evidence type="ECO:0000256" key="6">
    <source>
        <dbReference type="ARBA" id="ARBA00022840"/>
    </source>
</evidence>
<protein>
    <recommendedName>
        <fullName evidence="4 9">Midasin</fullName>
    </recommendedName>
</protein>
<dbReference type="GO" id="GO:0005654">
    <property type="term" value="C:nucleoplasm"/>
    <property type="evidence" value="ECO:0007669"/>
    <property type="project" value="UniProtKB-SubCell"/>
</dbReference>
<comment type="subcellular location">
    <subcellularLocation>
        <location evidence="1">Nucleus</location>
        <location evidence="1">Nucleolus</location>
    </subcellularLocation>
    <subcellularLocation>
        <location evidence="2">Nucleus</location>
        <location evidence="2">Nucleoplasm</location>
    </subcellularLocation>
</comment>
<dbReference type="InterPro" id="IPR025662">
    <property type="entry name" value="Sigma_54_int_dom_ATP-bd_1"/>
</dbReference>
<dbReference type="PROSITE" id="PS50234">
    <property type="entry name" value="VWFA"/>
    <property type="match status" value="1"/>
</dbReference>
<evidence type="ECO:0000256" key="8">
    <source>
        <dbReference type="ARBA" id="ARBA00023242"/>
    </source>
</evidence>
<name>A0AAD9LED9_BABDI</name>
<feature type="compositionally biased region" description="Basic and acidic residues" evidence="10">
    <location>
        <begin position="4236"/>
        <end position="4248"/>
    </location>
</feature>
<dbReference type="InterPro" id="IPR040848">
    <property type="entry name" value="AAA_lid_7"/>
</dbReference>
<dbReference type="PANTHER" id="PTHR48103:SF2">
    <property type="entry name" value="MIDASIN"/>
    <property type="match status" value="1"/>
</dbReference>
<dbReference type="FunFam" id="3.40.50.300:FF:000142">
    <property type="entry name" value="Midasin"/>
    <property type="match status" value="2"/>
</dbReference>
<comment type="caution">
    <text evidence="12">The sequence shown here is derived from an EMBL/GenBank/DDBJ whole genome shotgun (WGS) entry which is preliminary data.</text>
</comment>
<evidence type="ECO:0000256" key="2">
    <source>
        <dbReference type="ARBA" id="ARBA00004642"/>
    </source>
</evidence>
<feature type="compositionally biased region" description="Acidic residues" evidence="10">
    <location>
        <begin position="4186"/>
        <end position="4225"/>
    </location>
</feature>
<dbReference type="SUPFAM" id="SSF52540">
    <property type="entry name" value="P-loop containing nucleoside triphosphate hydrolases"/>
    <property type="match status" value="5"/>
</dbReference>
<feature type="compositionally biased region" description="Acidic residues" evidence="10">
    <location>
        <begin position="4067"/>
        <end position="4086"/>
    </location>
</feature>
<dbReference type="Gene3D" id="3.40.50.300">
    <property type="entry name" value="P-loop containing nucleotide triphosphate hydrolases"/>
    <property type="match status" value="6"/>
</dbReference>
<proteinExistence type="inferred from homology"/>
<evidence type="ECO:0000256" key="10">
    <source>
        <dbReference type="SAM" id="MobiDB-lite"/>
    </source>
</evidence>
<reference evidence="12" key="2">
    <citation type="submission" date="2021-05" db="EMBL/GenBank/DDBJ databases">
        <authorList>
            <person name="Pain A."/>
        </authorList>
    </citation>
    <scope>NUCLEOTIDE SEQUENCE</scope>
    <source>
        <strain evidence="12">1802A</strain>
    </source>
</reference>
<feature type="compositionally biased region" description="Basic and acidic residues" evidence="10">
    <location>
        <begin position="4386"/>
        <end position="4395"/>
    </location>
</feature>
<evidence type="ECO:0000256" key="1">
    <source>
        <dbReference type="ARBA" id="ARBA00004604"/>
    </source>
</evidence>
<dbReference type="EMBL" id="JAHBMH010000073">
    <property type="protein sequence ID" value="KAK1933368.1"/>
    <property type="molecule type" value="Genomic_DNA"/>
</dbReference>
<evidence type="ECO:0000256" key="5">
    <source>
        <dbReference type="ARBA" id="ARBA00022741"/>
    </source>
</evidence>
<evidence type="ECO:0000256" key="9">
    <source>
        <dbReference type="PIRNR" id="PIRNR010340"/>
    </source>
</evidence>
<feature type="region of interest" description="Disordered" evidence="10">
    <location>
        <begin position="3991"/>
        <end position="4053"/>
    </location>
</feature>
<dbReference type="GO" id="GO:0005524">
    <property type="term" value="F:ATP binding"/>
    <property type="evidence" value="ECO:0007669"/>
    <property type="project" value="UniProtKB-KW"/>
</dbReference>
<dbReference type="InterPro" id="IPR012099">
    <property type="entry name" value="Midasin"/>
</dbReference>
<dbReference type="Pfam" id="PF17865">
    <property type="entry name" value="AAA_lid_5"/>
    <property type="match status" value="1"/>
</dbReference>
<dbReference type="SUPFAM" id="SSF53300">
    <property type="entry name" value="vWA-like"/>
    <property type="match status" value="1"/>
</dbReference>
<keyword evidence="6 9" id="KW-0067">ATP-binding</keyword>
<evidence type="ECO:0000259" key="11">
    <source>
        <dbReference type="PROSITE" id="PS50234"/>
    </source>
</evidence>
<dbReference type="Pfam" id="PF17867">
    <property type="entry name" value="AAA_lid_7"/>
    <property type="match status" value="1"/>
</dbReference>
<comment type="similarity">
    <text evidence="3 9">Belongs to the midasin family.</text>
</comment>
<dbReference type="GO" id="GO:0030687">
    <property type="term" value="C:preribosome, large subunit precursor"/>
    <property type="evidence" value="ECO:0007669"/>
    <property type="project" value="TreeGrafter"/>
</dbReference>
<evidence type="ECO:0000256" key="3">
    <source>
        <dbReference type="ARBA" id="ARBA00007188"/>
    </source>
</evidence>
<feature type="compositionally biased region" description="Polar residues" evidence="10">
    <location>
        <begin position="4338"/>
        <end position="4367"/>
    </location>
</feature>
<dbReference type="SMART" id="SM00382">
    <property type="entry name" value="AAA"/>
    <property type="match status" value="5"/>
</dbReference>
<dbReference type="GO" id="GO:0000055">
    <property type="term" value="P:ribosomal large subunit export from nucleus"/>
    <property type="evidence" value="ECO:0007669"/>
    <property type="project" value="TreeGrafter"/>
</dbReference>
<evidence type="ECO:0000313" key="12">
    <source>
        <dbReference type="EMBL" id="KAK1933368.1"/>
    </source>
</evidence>
<evidence type="ECO:0000256" key="7">
    <source>
        <dbReference type="ARBA" id="ARBA00023186"/>
    </source>
</evidence>
<keyword evidence="8 9" id="KW-0539">Nucleus</keyword>
<feature type="region of interest" description="Disordered" evidence="10">
    <location>
        <begin position="4067"/>
        <end position="4433"/>
    </location>
</feature>
<accession>A0AAD9LED9</accession>
<dbReference type="InterPro" id="IPR027417">
    <property type="entry name" value="P-loop_NTPase"/>
</dbReference>
<dbReference type="InterPro" id="IPR002035">
    <property type="entry name" value="VWF_A"/>
</dbReference>
<dbReference type="InterPro" id="IPR011704">
    <property type="entry name" value="ATPase_dyneun-rel_AAA"/>
</dbReference>
<evidence type="ECO:0000313" key="13">
    <source>
        <dbReference type="Proteomes" id="UP001195914"/>
    </source>
</evidence>
<dbReference type="GO" id="GO:0000027">
    <property type="term" value="P:ribosomal large subunit assembly"/>
    <property type="evidence" value="ECO:0007669"/>
    <property type="project" value="InterPro"/>
</dbReference>
<dbReference type="Pfam" id="PF07728">
    <property type="entry name" value="AAA_5"/>
    <property type="match status" value="6"/>
</dbReference>
<feature type="compositionally biased region" description="Polar residues" evidence="10">
    <location>
        <begin position="4131"/>
        <end position="4168"/>
    </location>
</feature>
<feature type="compositionally biased region" description="Polar residues" evidence="10">
    <location>
        <begin position="4424"/>
        <end position="4433"/>
    </location>
</feature>
<dbReference type="Proteomes" id="UP001195914">
    <property type="component" value="Unassembled WGS sequence"/>
</dbReference>
<dbReference type="InterPro" id="IPR041190">
    <property type="entry name" value="Midasin_AAA_lid_5"/>
</dbReference>
<comment type="function">
    <text evidence="9">Nuclear chaperone required for maturation and nuclear export of pre-60S ribosome subunits.</text>
</comment>
<evidence type="ECO:0000256" key="4">
    <source>
        <dbReference type="ARBA" id="ARBA00017143"/>
    </source>
</evidence>
<keyword evidence="5 9" id="KW-0547">Nucleotide-binding</keyword>
<organism evidence="12 13">
    <name type="scientific">Babesia divergens</name>
    <dbReference type="NCBI Taxonomy" id="32595"/>
    <lineage>
        <taxon>Eukaryota</taxon>
        <taxon>Sar</taxon>
        <taxon>Alveolata</taxon>
        <taxon>Apicomplexa</taxon>
        <taxon>Aconoidasida</taxon>
        <taxon>Piroplasmida</taxon>
        <taxon>Babesiidae</taxon>
        <taxon>Babesia</taxon>
    </lineage>
</organism>
<sequence>MDVPIMEEDSGLRAYCTRLSAVLSPPSDADATKDMNDVLSRFSAVGISPASSLPSDSLDSWLHLASSVPTVYGSVLCYDSDFRRISSACALSIVGRKDLDVTEGWLKFRFLFLSCLLNPFSSSDVIGEFPDIALSFLVEFMDAPGVINGLVLEHLTLLWRLRHDARLQRKAHNALCELLKFHETTALIKLDLDSCADAPETVLLYKFRLLRGLSAVINLPNYSDITNWLSSTYSDVSHGEGKVGSLDILGDRCSPFSDLHIVIVHLNTPKFECKNLVCIGNRVSYLRSRNVVINDSFVELDYSSDVLSSMLCNLDVSLGSIVSGECCKEFYIYELANRVGISHDLISRIYTDERTDVKTLLGQWICTEKVGEFKFNYGILTTAMRSGRWLIFDETLSDSIACLLYSVCQQGFVTIPELNETVEASSNFHFFITTKHTSTLGGSLKHLQRACIPPLSESDCVDIISDRYVTLRPICKSVVSSFFALRDKLNDHRGFNMSDLFKISHRLHTSGTAFDGYLSSSTKGVILEAFYCVLLAGISCDNARLSLLSDIAEQFGVSRSSSHGILPINQIKGHDTTRVHLKVLHQLMSCYLNNEAVLLVGETGSGKTAIVQHFAKLTGNALKVYVFSEQSEAEDLIGSFFPDNIADVSTCLFNRALVVFLRCCVVDDNILCFLDHLVELFRKGLYPKLIRVISVALGQLLSSNVGELESEITTLRTECNMRCGAEAAAKLNVQLHYLQQPLESIPSGGMVIYEKYKDMLKEVGPNLQFKFEEGLLIQAIREGSWILLDEINLAPSDLLQRFVGILSRAVNKFELYECGNRVIDIHENFRVFACMNPPIIRKGDFVTFTSGKKELPSNFRAQMTEIFVDSIDTIEDISIVVSSYVDQDDRSIPCDDICHFYHRVLEMCHLSELDDGSFKCPTFTLRNLVRTIRYIQCVMKRCHRAIRDGKEAFVDAALSCFASSLGPLSFSKVVSLLPSLPSRSSTAFEESVDYVRIEGYWIRRGSEPIHKQDYFIVTPNIQKNLRRICRVLSGLRVPVLLEGPTACGKTSLVQYLSELTGHRCVRINNHEHTDLSEYLGQFVFDSASGQLRFNYGPIVTAMREGHWVILDELNLAPSQILEALNRILDDNREIYVPETGETIKSHPEFMIFATQNPANSIYGGRKQLSKAFCNRFVQLYIDGLDAADLQQVLHQRCHIPLSRAEKIVSAFQAIQACPMNSMVFERQSVLITLRDLIKWANRVRVDDEGLAYYGWCVIAEKLRNPAEQEIVREVLERCCLLSKPAKPKYLRVDYASDLSLSRFLQSRGLSKSDLCAQENYLWFEGTTTRLVTLLLRALENSEPVLLVGDTGIGKTTICQLLAKLQGRRLNILNLSKNSESNDFIGSFRPIRGLKSFHANVGKLIDYFEDDVRCAELLEYLREVMSSPLARVNRTKFLDILGLVSVLLDGDMASDDERHIKRQKMKSLDPAHMRTVVNDIVKSFTNALFEWVDGPLTRSMELGEWFLADEISLADDAVLEKMNSVLELPSTLTIPEAGGDVLRVIRANPNFRFLATMNPGGDHGKRELSPALLNRFTVIYIPTPDIVNFETLRNILDHYSCGQPDWVAHSIVDVMRLHNERCPHQKLTLRDIIKWAELLSTAKPLESFLHGAHVIFLDNFFTGVSGISLKEVLCILSHHNPTVDVDGTLESFNNNSWVHSKLQNLSLDPISSIHSYNLESKNCLHMVGKILRALEVNRPILLEGEPGVGKSASISALASLCGFRLLRVNLSEHTDIMDLFGSDIPAVVDGIWKFVWHNGPVLEAAVNGYWIVLDELNLASQQVLEGLNALLDHRRETFIPELDRFIKCHESFRLFASQNPAIDGCGRKHLPKSFLNRFTKIYCPPLEEHDYTGILAHLYPDIPSSTVSRIVCLLLYIKSMDSEKAWEWNLRDCLRLCDALSRGVPSGKFEEGFRFVFMSRLASRKNTASMLHALFGDDYEMGISKVRPFAWYPVDHVKGGMDVDNGDELDNKVVNAHQETIGTVHKPPKSYCYEPIWMQSQEEVHHTVHMAAHLNFPVLLVGPASSGKQSVIKCLASRCGQSLVELTILPCFDTNDLLGGFEQVGDSDGGSSPGSFRWVDSPLVSSIENGSWMLLSRIHHANPAILDRLNSLLEVGGNLALNESGNCNRVIKPHPNFRIFMTADSKYVGRLSRAFRNRCMEVHMGFPDALHPILNEAPKCQFMDNLYHQIGGTLASLGVIPEDISIDQPRKVVFRCSTLIDGARLVRSVRNYTWPTCVAMSLCNCVLGWYLSEFAFDVSSHCDWLFLKSWCMLDTPLGLSTREVSRLLPPEFQDAALQILECCLDWCFHNIADAPCSALNLVTDFLQRCTIFDDRFQRDMIVAGFDKGVPDEDSTIWFMFRGSVWDYEKRYQVVASTSGMAIPQFTVEPLLQCCISSDGDTYEIQSLFSFLGFDFMKYLESLGSAEFLERLSACLVNMLVKGESVMCALSKLQFMSYLLANKTNDAPITTQYTLKKVSVEVLDTLRMNLHHGPALIKQHEVYLTDYSTDLIGGRISSDLDLALELHCHGLYAIIPNQRNLLLHTESNVTIQNVLEFVDAYVEYMGSSVKSCMALKSGTVLSIRRVETPNPALAKFVYDRLKFLCCWLCHQFLVGDTSGAMLRKVYDYAAEILNLYVGMQSDLPSSFLPVLVSTLASLRILMNDGYNCSFVYQIVLDTWSLHDTISVDVELDLLGYMVSLVNGSEAGLSGISASVPQLETLDDITSVVLFWDCVSKDNGLPSLRANLQRIECMHKMLSESIPMPQWSGLFFVLTLVSPILSKALSIDAASICTNLRSLYTAITLEEVSCVEMFDAFSPDNIVMDSEDPNTTLPRGLHDISATIHRLATRIMQLLSKLASSPVESRVTLISDIWRMCGLLLIMCIPNMGVVVADVQAELDREYRNNLRKKLERRLEKYVRLDMLSDGDCCRSYNFLTAQISALSDGEREAYSLRSYTPEDESVEHIGTIDTIALLSNLQCDLTKFCRESLKLGSDFTIRCDLQCLLNFRHYLLRQYVVVPEVLRPLLIGLYCLVFGISGCNSGSSKVVRAIPRTVQYARVAKQCLTFPFNILKRVSQGDLINLSAQFYDSKGLYDVCCYVNCLLSSVRHDLLRPTSMECLKYAVLLLSGIASKLKIERSDGQEMRMSLLQSCIAMAQQSAHKGVHDLLPSQQEIVRAIIRDCGPMDEYEALDLEDDEPIKEVEQNRELERIAVICRMLTIYLRGGAISDKGTYGDARLYADSAQSDMDGQFSSESSSASIRHTTRQMNSALCLSIACGIPCTSFFQYDESVMLSRRVMAASEEHFGYQATLGNAGFHSFYKSVDINCCMAAWDIMTRLGVSVQALLSQFERQQQLLDIESMLASISKVRLPTVTQALLVTLLENLVARVHKWNAISHSGISLRELSSELENLILDLRRSELKGWYLTIDDRLASFRESSYSCLVYFMEMCSSMHDASVSLPTRISNCASEIMTFVMATPLAHFEPVFEMLRTVVSLYRDTSIQTEVVMCSVLENIMCFLELWKPIVASRISALKQESHREVNELVKRINWSGNDYVSICTLVHKQKSQLSSVLRRFQEGIAQPWSTVYATSSVQWYSVDGLGQVDEVSNTDGTTSEDAIGTAGPTVASHDADDSTLLECLRSNIEYVRTNKKEISRVHITRITMEVGKLLTDCGYKASSGHDAGDWLSWLDLGTSMRCNGCKEAEQARDHIMRTLHIICDINESFRKDKDMHDFFSRNVDLNIFGYLVSMLRAAQSNIVDDVAEFERCTLSQYMHGILDYQAIYQMNCSCLHQMLSIVDDIYEGALQANDNDLFLGPLCEIPSCGRKPFKEEPNRPSRLLNGVSEFRSWLKKSAEFRAFDCLRDIGSTFIVSGVWLEAFKTFCGDIESFGSSSLPMFPYFHREASRLGHLIATAKAVTDLPTIEVKEFKSKDSVLPLACLYMAQLIDSIAHVEPPQGEETHESRDEWAAGTGLEDGTGAKNVSDDVEPEEGMFDNFKKDSAAEPGDMSGENPSVDVDLEFEGGVFDVEDAQESSDIEEDDNPCQNEDFDDLQKTQLDSEVVDEEPPLEGSGDPLDIEGVSMDDSKEAADGSDADVNQSGRDNNYTSEVEQISNDPEPQSLQQEVGDQSGNDTTDDNKADPDGTPNEGGENADELLDEPGSEPAPDIDIDENDLDLDGGDQMDTDDVVSEEGGNAIPDPHGNDDVVEDHDAMETDLPDAQASTRKEYNETPYGAEGEMGSTIRPDEQTEVGGNSYEEDSLAGSHWGEASRSRGGMLSFLDMIQRLESPPESSSSGDLKLKNISDNVNDCQNSTNHESMDNQLDETSNQEGLSASVDGSAVPNVDMTDMFSSDRKPREQLPSEFLEGSDATSSVTEPKPSAATAIDNEPTPSCENETCSGGVDTSAVFSGIASVGMGFIAPSELPSRDGSSVKDADRGKASAMWRQFREETSAISTALCEQMRIIFEPTLNSGLQGDYKTGKRVSIRKLMAFIASNYQRDKIWLRRTKPNKRDYRVVLAIDNSRSMTVSGAGSLALKSFACIYQAMSVLEVGKLSVCKFGGNVPELLLEMDGGEEPCRVVAGMTFDEESRHSHETGLPELLKYVLRYLERQGDHRKIVIIISDGKFNKDKARPWIQAAISNQVVPLLVILDPLTSGNKSILQMKHVREIDGCLTVETFLSNFPFPYYAVIQNLDRLPSILSDLLRQQNEDENTSFIFGGWCVACHVATAGSRCCRDQRPQRRRGNGISGHRGFELATIGNQGLRGQFGHAFERIFGDVDSGTNPINFAGGNVGAYYNFMFPDNDDYPWACVCNEHDLKQFQAKELPFARCRNQEDLSYQNIQANCDPHNSANVEF</sequence>
<feature type="domain" description="VWFA" evidence="11">
    <location>
        <begin position="4550"/>
        <end position="4738"/>
    </location>
</feature>
<dbReference type="InterPro" id="IPR003593">
    <property type="entry name" value="AAA+_ATPase"/>
</dbReference>
<dbReference type="GO" id="GO:0005730">
    <property type="term" value="C:nucleolus"/>
    <property type="evidence" value="ECO:0007669"/>
    <property type="project" value="UniProtKB-SubCell"/>
</dbReference>